<comment type="caution">
    <text evidence="3">The sequence shown here is derived from an EMBL/GenBank/DDBJ whole genome shotgun (WGS) entry which is preliminary data.</text>
</comment>
<dbReference type="GO" id="GO:0016491">
    <property type="term" value="F:oxidoreductase activity"/>
    <property type="evidence" value="ECO:0007669"/>
    <property type="project" value="UniProtKB-KW"/>
</dbReference>
<evidence type="ECO:0000313" key="3">
    <source>
        <dbReference type="EMBL" id="KAF6004110.1"/>
    </source>
</evidence>
<keyword evidence="2" id="KW-0560">Oxidoreductase</keyword>
<reference evidence="3 4" key="1">
    <citation type="journal article" date="2020" name="J. Phycol.">
        <title>Comparative genome analysis reveals Cyanidiococcus gen. nov., a new extremophilic red algal genus sister to Cyanidioschyzon (Cyanidioschyzonaceae, Rhodophyta).</title>
        <authorList>
            <person name="Liu S.-L."/>
            <person name="Chiang Y.-R."/>
            <person name="Yoon H.S."/>
            <person name="Fu H.-Y."/>
        </authorList>
    </citation>
    <scope>NUCLEOTIDE SEQUENCE [LARGE SCALE GENOMIC DNA]</scope>
    <source>
        <strain evidence="3 4">THAL066</strain>
    </source>
</reference>
<dbReference type="PANTHER" id="PTHR24320:SF148">
    <property type="entry name" value="NAD(P)-BINDING ROSSMANN-FOLD SUPERFAMILY PROTEIN"/>
    <property type="match status" value="1"/>
</dbReference>
<dbReference type="OrthoDB" id="191139at2759"/>
<evidence type="ECO:0000256" key="2">
    <source>
        <dbReference type="ARBA" id="ARBA00023002"/>
    </source>
</evidence>
<comment type="similarity">
    <text evidence="1">Belongs to the short-chain dehydrogenases/reductases (SDR) family.</text>
</comment>
<accession>A0A7J7IMZ4</accession>
<dbReference type="InterPro" id="IPR036291">
    <property type="entry name" value="NAD(P)-bd_dom_sf"/>
</dbReference>
<keyword evidence="4" id="KW-1185">Reference proteome</keyword>
<sequence length="212" mass="23474">MPVNAQTAHIDYLILNAGVMNIPSLELSSDGYEMHFAVNHLGHYLFTRRLVAKVRKAMIVVGSGFYIMGATDAVDDVNWDRRGRDKYDGMAAYADSKMANTLFAAACNRHYPSIRTIAVNPGAVLTELMRHSATPATQNRLRKVLKHVFRSPAEGARAVLAALADTASTVTQKKPPLYYRDGRPSRAVVEGDTFAADRLWEESENMVRAYLA</sequence>
<dbReference type="Gene3D" id="3.40.50.720">
    <property type="entry name" value="NAD(P)-binding Rossmann-like Domain"/>
    <property type="match status" value="1"/>
</dbReference>
<evidence type="ECO:0000313" key="4">
    <source>
        <dbReference type="Proteomes" id="UP000530660"/>
    </source>
</evidence>
<gene>
    <name evidence="3" type="ORF">F1559_001804</name>
</gene>
<evidence type="ECO:0000256" key="1">
    <source>
        <dbReference type="ARBA" id="ARBA00006484"/>
    </source>
</evidence>
<proteinExistence type="inferred from homology"/>
<dbReference type="SUPFAM" id="SSF51735">
    <property type="entry name" value="NAD(P)-binding Rossmann-fold domains"/>
    <property type="match status" value="1"/>
</dbReference>
<name>A0A7J7IMZ4_9RHOD</name>
<protein>
    <submittedName>
        <fullName evidence="3">Uncharacterized protein</fullName>
    </submittedName>
</protein>
<dbReference type="Proteomes" id="UP000530660">
    <property type="component" value="Unassembled WGS sequence"/>
</dbReference>
<organism evidence="3 4">
    <name type="scientific">Cyanidiococcus yangmingshanensis</name>
    <dbReference type="NCBI Taxonomy" id="2690220"/>
    <lineage>
        <taxon>Eukaryota</taxon>
        <taxon>Rhodophyta</taxon>
        <taxon>Bangiophyceae</taxon>
        <taxon>Cyanidiales</taxon>
        <taxon>Cyanidiaceae</taxon>
        <taxon>Cyanidiococcus</taxon>
    </lineage>
</organism>
<dbReference type="EMBL" id="VWRR01000004">
    <property type="protein sequence ID" value="KAF6004110.1"/>
    <property type="molecule type" value="Genomic_DNA"/>
</dbReference>
<dbReference type="PANTHER" id="PTHR24320">
    <property type="entry name" value="RETINOL DEHYDROGENASE"/>
    <property type="match status" value="1"/>
</dbReference>
<dbReference type="AlphaFoldDB" id="A0A7J7IMZ4"/>